<gene>
    <name evidence="2" type="ORF">D8674_015098</name>
</gene>
<evidence type="ECO:0000256" key="1">
    <source>
        <dbReference type="SAM" id="MobiDB-lite"/>
    </source>
</evidence>
<evidence type="ECO:0000313" key="2">
    <source>
        <dbReference type="EMBL" id="KAB2619229.1"/>
    </source>
</evidence>
<dbReference type="OrthoDB" id="2016860at2759"/>
<proteinExistence type="predicted"/>
<name>A0A5N5GUD8_9ROSA</name>
<reference evidence="2 3" key="1">
    <citation type="submission" date="2019-09" db="EMBL/GenBank/DDBJ databases">
        <authorList>
            <person name="Ou C."/>
        </authorList>
    </citation>
    <scope>NUCLEOTIDE SEQUENCE [LARGE SCALE GENOMIC DNA]</scope>
    <source>
        <strain evidence="2">S2</strain>
        <tissue evidence="2">Leaf</tissue>
    </source>
</reference>
<dbReference type="Proteomes" id="UP000327157">
    <property type="component" value="Chromosome 15"/>
</dbReference>
<dbReference type="EMBL" id="SMOL01000401">
    <property type="protein sequence ID" value="KAB2619229.1"/>
    <property type="molecule type" value="Genomic_DNA"/>
</dbReference>
<accession>A0A5N5GUD8</accession>
<evidence type="ECO:0000313" key="3">
    <source>
        <dbReference type="Proteomes" id="UP000327157"/>
    </source>
</evidence>
<protein>
    <submittedName>
        <fullName evidence="2">Uncharacterized protein</fullName>
    </submittedName>
</protein>
<dbReference type="AlphaFoldDB" id="A0A5N5GUD8"/>
<sequence>MTGTTTSFVAARNLTPPRTSPSSPPATSRFFEPPHCSPYRPTTTRGKQTETAKSFSCNCRTAEAEMAILCEDCNGIGWLLCDFCRGQKTNVKSETNRIYLRCPSCRAIGQLCSKCKAFKCVTFPNYNDGEKVSI</sequence>
<keyword evidence="3" id="KW-1185">Reference proteome</keyword>
<reference evidence="2 3" key="3">
    <citation type="submission" date="2019-11" db="EMBL/GenBank/DDBJ databases">
        <title>A de novo genome assembly of a pear dwarfing rootstock.</title>
        <authorList>
            <person name="Wang F."/>
            <person name="Wang J."/>
            <person name="Li S."/>
            <person name="Zhang Y."/>
            <person name="Fang M."/>
            <person name="Ma L."/>
            <person name="Zhao Y."/>
            <person name="Jiang S."/>
        </authorList>
    </citation>
    <scope>NUCLEOTIDE SEQUENCE [LARGE SCALE GENOMIC DNA]</scope>
    <source>
        <strain evidence="2">S2</strain>
        <tissue evidence="2">Leaf</tissue>
    </source>
</reference>
<comment type="caution">
    <text evidence="2">The sequence shown here is derived from an EMBL/GenBank/DDBJ whole genome shotgun (WGS) entry which is preliminary data.</text>
</comment>
<reference evidence="3" key="2">
    <citation type="submission" date="2019-10" db="EMBL/GenBank/DDBJ databases">
        <title>A de novo genome assembly of a pear dwarfing rootstock.</title>
        <authorList>
            <person name="Wang F."/>
            <person name="Wang J."/>
            <person name="Li S."/>
            <person name="Zhang Y."/>
            <person name="Fang M."/>
            <person name="Ma L."/>
            <person name="Zhao Y."/>
            <person name="Jiang S."/>
        </authorList>
    </citation>
    <scope>NUCLEOTIDE SEQUENCE [LARGE SCALE GENOMIC DNA]</scope>
</reference>
<organism evidence="2 3">
    <name type="scientific">Pyrus ussuriensis x Pyrus communis</name>
    <dbReference type="NCBI Taxonomy" id="2448454"/>
    <lineage>
        <taxon>Eukaryota</taxon>
        <taxon>Viridiplantae</taxon>
        <taxon>Streptophyta</taxon>
        <taxon>Embryophyta</taxon>
        <taxon>Tracheophyta</taxon>
        <taxon>Spermatophyta</taxon>
        <taxon>Magnoliopsida</taxon>
        <taxon>eudicotyledons</taxon>
        <taxon>Gunneridae</taxon>
        <taxon>Pentapetalae</taxon>
        <taxon>rosids</taxon>
        <taxon>fabids</taxon>
        <taxon>Rosales</taxon>
        <taxon>Rosaceae</taxon>
        <taxon>Amygdaloideae</taxon>
        <taxon>Maleae</taxon>
        <taxon>Pyrus</taxon>
    </lineage>
</organism>
<feature type="region of interest" description="Disordered" evidence="1">
    <location>
        <begin position="1"/>
        <end position="32"/>
    </location>
</feature>